<evidence type="ECO:0000313" key="2">
    <source>
        <dbReference type="EMBL" id="TRX92707.1"/>
    </source>
</evidence>
<gene>
    <name evidence="2" type="ORF">FHL15_006381</name>
</gene>
<reference evidence="3" key="1">
    <citation type="submission" date="2019-06" db="EMBL/GenBank/DDBJ databases">
        <title>Draft genome sequence of the griseofulvin-producing fungus Xylaria cubensis strain G536.</title>
        <authorList>
            <person name="Mead M.E."/>
            <person name="Raja H.A."/>
            <person name="Steenwyk J.L."/>
            <person name="Knowles S.L."/>
            <person name="Oberlies N.H."/>
            <person name="Rokas A."/>
        </authorList>
    </citation>
    <scope>NUCLEOTIDE SEQUENCE [LARGE SCALE GENOMIC DNA]</scope>
    <source>
        <strain evidence="3">G536</strain>
    </source>
</reference>
<dbReference type="EMBL" id="VFLP01000034">
    <property type="protein sequence ID" value="TRX92707.1"/>
    <property type="molecule type" value="Genomic_DNA"/>
</dbReference>
<accession>A0A553HXN9</accession>
<dbReference type="OrthoDB" id="4754831at2759"/>
<proteinExistence type="predicted"/>
<name>A0A553HXN9_9PEZI</name>
<evidence type="ECO:0000313" key="3">
    <source>
        <dbReference type="Proteomes" id="UP000319160"/>
    </source>
</evidence>
<evidence type="ECO:0000256" key="1">
    <source>
        <dbReference type="SAM" id="Coils"/>
    </source>
</evidence>
<comment type="caution">
    <text evidence="2">The sequence shown here is derived from an EMBL/GenBank/DDBJ whole genome shotgun (WGS) entry which is preliminary data.</text>
</comment>
<keyword evidence="1" id="KW-0175">Coiled coil</keyword>
<dbReference type="Proteomes" id="UP000319160">
    <property type="component" value="Unassembled WGS sequence"/>
</dbReference>
<sequence length="150" mass="16845">MADAKDQQPLIEEDGYAQLKSRVDELEKELHRKSTETDKALVQLRTKLGTKSRFKMRARTDDSILRPLNNTTTHETVFLPPTLGDFLALTVQFLCANPPSLPISNFDLEREVERLLRELGQKPNGIAAQDLAALVVHIGIPSAVVRPLYE</sequence>
<feature type="coiled-coil region" evidence="1">
    <location>
        <begin position="16"/>
        <end position="43"/>
    </location>
</feature>
<keyword evidence="3" id="KW-1185">Reference proteome</keyword>
<protein>
    <submittedName>
        <fullName evidence="2">Uncharacterized protein</fullName>
    </submittedName>
</protein>
<organism evidence="2 3">
    <name type="scientific">Xylaria flabelliformis</name>
    <dbReference type="NCBI Taxonomy" id="2512241"/>
    <lineage>
        <taxon>Eukaryota</taxon>
        <taxon>Fungi</taxon>
        <taxon>Dikarya</taxon>
        <taxon>Ascomycota</taxon>
        <taxon>Pezizomycotina</taxon>
        <taxon>Sordariomycetes</taxon>
        <taxon>Xylariomycetidae</taxon>
        <taxon>Xylariales</taxon>
        <taxon>Xylariaceae</taxon>
        <taxon>Xylaria</taxon>
    </lineage>
</organism>
<dbReference type="AlphaFoldDB" id="A0A553HXN9"/>